<keyword evidence="2" id="KW-1003">Cell membrane</keyword>
<dbReference type="InterPro" id="IPR016064">
    <property type="entry name" value="NAD/diacylglycerol_kinase_sf"/>
</dbReference>
<evidence type="ECO:0000256" key="1">
    <source>
        <dbReference type="ARBA" id="ARBA00004651"/>
    </source>
</evidence>
<name>A0A3S2XYY2_9ACTN</name>
<dbReference type="EMBL" id="RZYA01000001">
    <property type="protein sequence ID" value="RVU28760.1"/>
    <property type="molecule type" value="Genomic_DNA"/>
</dbReference>
<evidence type="ECO:0000256" key="3">
    <source>
        <dbReference type="ARBA" id="ARBA00022692"/>
    </source>
</evidence>
<keyword evidence="4" id="KW-0378">Hydrolase</keyword>
<gene>
    <name evidence="8" type="ORF">EOT10_02515</name>
</gene>
<dbReference type="Pfam" id="PF01569">
    <property type="entry name" value="PAP2"/>
    <property type="match status" value="1"/>
</dbReference>
<sequence length="501" mass="52384">MCAHLRPPRPRPAAPLPGPGLHRRLIALDLRVFEYAARRHWPGGDRVLPRLSHSANHGVLWFAVAGALAAGGSPRARRAAVRGVASLALASATINTLGKRSVRRPRPTLDPVPLVRRLRRQPITTSFPSGHSASAAAFTTGVTLESHALGALVAPLAFSVAASRVYTGAHFPGDVLAGAALGAGAAFALRGLVPTRDQLPSPGRPLVDDVPALPGGAGLVMVVNTGAGSPDRVHALRGLLPQAEIVETSGSGLPAALESAATRARALGVCGGDGTVNTAAGVALRRGLPLAVLPGGTLNHFAYDLGIEEPGDLSRAVEAGDAVAVDVGRFTSSAGSGIFLNTFSLGVYPKLVKERERWSGRIGGRLAEVVASAYVLRHDHPLKAELDGTRRPLWLVFAGNCTYRRMGLTAARRADLADGLLDVRVVHGGRLPGVRLLAAALAGPLSRSPFHASVRRKLLRLDRIAPGTPLAFDGEVRPCGPELTVDKQHEALRVYRPLTLP</sequence>
<protein>
    <submittedName>
        <fullName evidence="8">Phosphatase PAP2 family protein</fullName>
    </submittedName>
</protein>
<comment type="subcellular location">
    <subcellularLocation>
        <location evidence="1">Cell membrane</location>
        <topology evidence="1">Multi-pass membrane protein</topology>
    </subcellularLocation>
</comment>
<evidence type="ECO:0000313" key="9">
    <source>
        <dbReference type="Proteomes" id="UP000283128"/>
    </source>
</evidence>
<dbReference type="CDD" id="cd01610">
    <property type="entry name" value="PAP2_like"/>
    <property type="match status" value="1"/>
</dbReference>
<dbReference type="GO" id="GO:0005886">
    <property type="term" value="C:plasma membrane"/>
    <property type="evidence" value="ECO:0007669"/>
    <property type="project" value="UniProtKB-SubCell"/>
</dbReference>
<feature type="domain" description="DAGKc" evidence="7">
    <location>
        <begin position="267"/>
        <end position="335"/>
    </location>
</feature>
<evidence type="ECO:0000256" key="6">
    <source>
        <dbReference type="ARBA" id="ARBA00023136"/>
    </source>
</evidence>
<proteinExistence type="predicted"/>
<dbReference type="Proteomes" id="UP000283128">
    <property type="component" value="Unassembled WGS sequence"/>
</dbReference>
<evidence type="ECO:0000259" key="7">
    <source>
        <dbReference type="PROSITE" id="PS50146"/>
    </source>
</evidence>
<evidence type="ECO:0000256" key="4">
    <source>
        <dbReference type="ARBA" id="ARBA00022801"/>
    </source>
</evidence>
<dbReference type="SUPFAM" id="SSF48317">
    <property type="entry name" value="Acid phosphatase/Vanadium-dependent haloperoxidase"/>
    <property type="match status" value="1"/>
</dbReference>
<keyword evidence="9" id="KW-1185">Reference proteome</keyword>
<evidence type="ECO:0000256" key="5">
    <source>
        <dbReference type="ARBA" id="ARBA00022989"/>
    </source>
</evidence>
<dbReference type="OrthoDB" id="5242960at2"/>
<keyword evidence="6" id="KW-0472">Membrane</keyword>
<accession>A0A3S2XYY2</accession>
<keyword evidence="5" id="KW-1133">Transmembrane helix</keyword>
<dbReference type="SUPFAM" id="SSF111331">
    <property type="entry name" value="NAD kinase/diacylglycerol kinase-like"/>
    <property type="match status" value="1"/>
</dbReference>
<dbReference type="AlphaFoldDB" id="A0A3S2XYY2"/>
<dbReference type="Gene3D" id="3.40.50.10330">
    <property type="entry name" value="Probable inorganic polyphosphate/atp-NAD kinase, domain 1"/>
    <property type="match status" value="1"/>
</dbReference>
<dbReference type="Pfam" id="PF00781">
    <property type="entry name" value="DAGK_cat"/>
    <property type="match status" value="1"/>
</dbReference>
<comment type="caution">
    <text evidence="8">The sequence shown here is derived from an EMBL/GenBank/DDBJ whole genome shotgun (WGS) entry which is preliminary data.</text>
</comment>
<dbReference type="InterPro" id="IPR036938">
    <property type="entry name" value="PAP2/HPO_sf"/>
</dbReference>
<reference evidence="8 9" key="1">
    <citation type="submission" date="2019-01" db="EMBL/GenBank/DDBJ databases">
        <title>Genome sequences of Streptomyces and Rhizobium isolates collected from root and soil.</title>
        <authorList>
            <person name="Chhettri S."/>
            <person name="Sevigny J.L."/>
            <person name="Sen A."/>
            <person name="Ennis N."/>
            <person name="Tisa L."/>
        </authorList>
    </citation>
    <scope>NUCLEOTIDE SEQUENCE [LARGE SCALE GENOMIC DNA]</scope>
    <source>
        <strain evidence="8 9">San01</strain>
    </source>
</reference>
<keyword evidence="3" id="KW-0812">Transmembrane</keyword>
<dbReference type="InterPro" id="IPR017438">
    <property type="entry name" value="ATP-NAD_kinase_N"/>
</dbReference>
<dbReference type="PANTHER" id="PTHR14969:SF62">
    <property type="entry name" value="DECAPRENYLPHOSPHORYL-5-PHOSPHORIBOSE PHOSPHATASE RV3807C-RELATED"/>
    <property type="match status" value="1"/>
</dbReference>
<dbReference type="GO" id="GO:0016301">
    <property type="term" value="F:kinase activity"/>
    <property type="evidence" value="ECO:0007669"/>
    <property type="project" value="InterPro"/>
</dbReference>
<dbReference type="Gene3D" id="1.20.144.10">
    <property type="entry name" value="Phosphatidic acid phosphatase type 2/haloperoxidase"/>
    <property type="match status" value="1"/>
</dbReference>
<dbReference type="Gene3D" id="2.60.200.40">
    <property type="match status" value="1"/>
</dbReference>
<dbReference type="SMART" id="SM00046">
    <property type="entry name" value="DAGKc"/>
    <property type="match status" value="1"/>
</dbReference>
<dbReference type="InterPro" id="IPR001206">
    <property type="entry name" value="Diacylglycerol_kinase_cat_dom"/>
</dbReference>
<dbReference type="PANTHER" id="PTHR14969">
    <property type="entry name" value="SPHINGOSINE-1-PHOSPHATE PHOSPHOHYDROLASE"/>
    <property type="match status" value="1"/>
</dbReference>
<dbReference type="SMART" id="SM00014">
    <property type="entry name" value="acidPPc"/>
    <property type="match status" value="1"/>
</dbReference>
<dbReference type="RefSeq" id="WP_127826346.1">
    <property type="nucleotide sequence ID" value="NZ_RZYA01000001.1"/>
</dbReference>
<organism evidence="8 9">
    <name type="scientific">Streptomyces antnestii</name>
    <dbReference type="NCBI Taxonomy" id="2494256"/>
    <lineage>
        <taxon>Bacteria</taxon>
        <taxon>Bacillati</taxon>
        <taxon>Actinomycetota</taxon>
        <taxon>Actinomycetes</taxon>
        <taxon>Kitasatosporales</taxon>
        <taxon>Streptomycetaceae</taxon>
        <taxon>Streptomyces</taxon>
    </lineage>
</organism>
<dbReference type="GO" id="GO:0016787">
    <property type="term" value="F:hydrolase activity"/>
    <property type="evidence" value="ECO:0007669"/>
    <property type="project" value="UniProtKB-KW"/>
</dbReference>
<evidence type="ECO:0000256" key="2">
    <source>
        <dbReference type="ARBA" id="ARBA00022475"/>
    </source>
</evidence>
<dbReference type="InterPro" id="IPR000326">
    <property type="entry name" value="PAP2/HPO"/>
</dbReference>
<dbReference type="PROSITE" id="PS50146">
    <property type="entry name" value="DAGK"/>
    <property type="match status" value="1"/>
</dbReference>
<evidence type="ECO:0000313" key="8">
    <source>
        <dbReference type="EMBL" id="RVU28760.1"/>
    </source>
</evidence>